<dbReference type="KEGG" id="dpl:KGM_212761"/>
<dbReference type="InParanoid" id="A0A212F289"/>
<comment type="caution">
    <text evidence="2">The sequence shown here is derived from an EMBL/GenBank/DDBJ whole genome shotgun (WGS) entry which is preliminary data.</text>
</comment>
<evidence type="ECO:0000313" key="3">
    <source>
        <dbReference type="Proteomes" id="UP000007151"/>
    </source>
</evidence>
<reference evidence="2 3" key="1">
    <citation type="journal article" date="2011" name="Cell">
        <title>The monarch butterfly genome yields insights into long-distance migration.</title>
        <authorList>
            <person name="Zhan S."/>
            <person name="Merlin C."/>
            <person name="Boore J.L."/>
            <person name="Reppert S.M."/>
        </authorList>
    </citation>
    <scope>NUCLEOTIDE SEQUENCE [LARGE SCALE GENOMIC DNA]</scope>
    <source>
        <strain evidence="2">F-2</strain>
    </source>
</reference>
<keyword evidence="1" id="KW-1133">Transmembrane helix</keyword>
<proteinExistence type="predicted"/>
<dbReference type="EMBL" id="AGBW02010783">
    <property type="protein sequence ID" value="OWR47831.1"/>
    <property type="molecule type" value="Genomic_DNA"/>
</dbReference>
<protein>
    <submittedName>
        <fullName evidence="2">Uncharacterized protein</fullName>
    </submittedName>
</protein>
<accession>A0A212F289</accession>
<organism evidence="2 3">
    <name type="scientific">Danaus plexippus plexippus</name>
    <dbReference type="NCBI Taxonomy" id="278856"/>
    <lineage>
        <taxon>Eukaryota</taxon>
        <taxon>Metazoa</taxon>
        <taxon>Ecdysozoa</taxon>
        <taxon>Arthropoda</taxon>
        <taxon>Hexapoda</taxon>
        <taxon>Insecta</taxon>
        <taxon>Pterygota</taxon>
        <taxon>Neoptera</taxon>
        <taxon>Endopterygota</taxon>
        <taxon>Lepidoptera</taxon>
        <taxon>Glossata</taxon>
        <taxon>Ditrysia</taxon>
        <taxon>Papilionoidea</taxon>
        <taxon>Nymphalidae</taxon>
        <taxon>Danainae</taxon>
        <taxon>Danaini</taxon>
        <taxon>Danaina</taxon>
        <taxon>Danaus</taxon>
        <taxon>Danaus</taxon>
    </lineage>
</organism>
<dbReference type="Proteomes" id="UP000007151">
    <property type="component" value="Unassembled WGS sequence"/>
</dbReference>
<keyword evidence="1" id="KW-0472">Membrane</keyword>
<name>A0A212F289_DANPL</name>
<keyword evidence="1" id="KW-0812">Transmembrane</keyword>
<sequence>MNLNTLIPIVILTVVFAEASILKKKSLISPMSPDRCYTCKMGDKPLAWPIISYMSKLKDTVLRGFSALSDKIKVKKLI</sequence>
<gene>
    <name evidence="2" type="ORF">KGM_212761</name>
</gene>
<evidence type="ECO:0000256" key="1">
    <source>
        <dbReference type="SAM" id="Phobius"/>
    </source>
</evidence>
<feature type="transmembrane region" description="Helical" evidence="1">
    <location>
        <begin position="6"/>
        <end position="22"/>
    </location>
</feature>
<dbReference type="AlphaFoldDB" id="A0A212F289"/>
<keyword evidence="3" id="KW-1185">Reference proteome</keyword>
<evidence type="ECO:0000313" key="2">
    <source>
        <dbReference type="EMBL" id="OWR47831.1"/>
    </source>
</evidence>